<dbReference type="EMBL" id="CP053021">
    <property type="protein sequence ID" value="QJR03487.1"/>
    <property type="molecule type" value="Genomic_DNA"/>
</dbReference>
<dbReference type="AlphaFoldDB" id="A0A6M4GCU3"/>
<dbReference type="NCBIfam" id="TIGR01537">
    <property type="entry name" value="portal_HK97"/>
    <property type="match status" value="1"/>
</dbReference>
<dbReference type="InterPro" id="IPR006427">
    <property type="entry name" value="Portal_HK97"/>
</dbReference>
<feature type="compositionally biased region" description="Polar residues" evidence="1">
    <location>
        <begin position="409"/>
        <end position="425"/>
    </location>
</feature>
<organism evidence="2 3">
    <name type="scientific">Sphingobium yanoikuyae</name>
    <name type="common">Sphingomonas yanoikuyae</name>
    <dbReference type="NCBI Taxonomy" id="13690"/>
    <lineage>
        <taxon>Bacteria</taxon>
        <taxon>Pseudomonadati</taxon>
        <taxon>Pseudomonadota</taxon>
        <taxon>Alphaproteobacteria</taxon>
        <taxon>Sphingomonadales</taxon>
        <taxon>Sphingomonadaceae</taxon>
        <taxon>Sphingobium</taxon>
    </lineage>
</organism>
<proteinExistence type="predicted"/>
<reference evidence="2 3" key="1">
    <citation type="submission" date="2020-04" db="EMBL/GenBank/DDBJ databases">
        <title>The Whole Genome Analysis of High salt-tolerant Sphingobium yanoikuyae YC-XJ2 with Aryl organophosphorus flame retardants (aryl-OPFRs)-degrading capacity and characteristics of Related phosphotriesterase.</title>
        <authorList>
            <person name="Li X."/>
        </authorList>
    </citation>
    <scope>NUCLEOTIDE SEQUENCE [LARGE SCALE GENOMIC DNA]</scope>
    <source>
        <strain evidence="2 3">YC-XJ2</strain>
    </source>
</reference>
<gene>
    <name evidence="2" type="ORF">HH800_15660</name>
</gene>
<dbReference type="Gene3D" id="3.40.140.120">
    <property type="match status" value="1"/>
</dbReference>
<sequence>MLFNIFGAERRSHSLENPSVSLTDASAWSAFFNTASSLTGETITFEKALSIPAVWAAVNVIAGTIAHLPFHLFKTQGAVTEKDSANPLYRVIHDRPNDIHTSYAFRKMLVSRLLLDGRFLSIIVADGAGRTTGLIPVPVSKVTIRQQISARGLSRSYTIDGVTYSHTQILDFTLLVADDGVSTISPLVVHRDTFGLMLAAERYASTLLVNGGVPPLALETPAASSPEANTRASEQISTIIAANKRHANKVLPLPTGFSLTPIGVNARDQQLLELRQFQIGEVARILNIAPAMLHDLSTGTYSNVEQQNLNFAQHTIVPLVELIEQEMNAKLFGKKNSNSFVEFDLDGLQRGDFTSRMTGLAMAVNTALITPNEARALDNRPPLEGGDELMIQGATVRLKAQPDTAASEAAQTQPEHQQPATQDETNPVEDNENAE</sequence>
<protein>
    <submittedName>
        <fullName evidence="2">Phage portal protein</fullName>
    </submittedName>
</protein>
<evidence type="ECO:0000313" key="3">
    <source>
        <dbReference type="Proteomes" id="UP000502611"/>
    </source>
</evidence>
<dbReference type="RefSeq" id="WP_169861614.1">
    <property type="nucleotide sequence ID" value="NZ_CP053021.1"/>
</dbReference>
<name>A0A6M4GCU3_SPHYA</name>
<evidence type="ECO:0000256" key="1">
    <source>
        <dbReference type="SAM" id="MobiDB-lite"/>
    </source>
</evidence>
<accession>A0A6M4GCU3</accession>
<dbReference type="InterPro" id="IPR006944">
    <property type="entry name" value="Phage/GTA_portal"/>
</dbReference>
<dbReference type="Gene3D" id="1.20.1270.210">
    <property type="match status" value="1"/>
</dbReference>
<dbReference type="Proteomes" id="UP000502611">
    <property type="component" value="Chromosome"/>
</dbReference>
<dbReference type="Pfam" id="PF04860">
    <property type="entry name" value="Phage_portal"/>
    <property type="match status" value="1"/>
</dbReference>
<feature type="compositionally biased region" description="Acidic residues" evidence="1">
    <location>
        <begin position="426"/>
        <end position="435"/>
    </location>
</feature>
<evidence type="ECO:0000313" key="2">
    <source>
        <dbReference type="EMBL" id="QJR03487.1"/>
    </source>
</evidence>
<dbReference type="Gene3D" id="3.30.1120.70">
    <property type="match status" value="1"/>
</dbReference>
<feature type="region of interest" description="Disordered" evidence="1">
    <location>
        <begin position="396"/>
        <end position="435"/>
    </location>
</feature>